<dbReference type="GO" id="GO:0043709">
    <property type="term" value="P:cell adhesion involved in single-species biofilm formation"/>
    <property type="evidence" value="ECO:0007669"/>
    <property type="project" value="TreeGrafter"/>
</dbReference>
<gene>
    <name evidence="3" type="ORF">EYY89_07505</name>
</gene>
<feature type="chain" id="PRO_5020748298" evidence="1">
    <location>
        <begin position="23"/>
        <end position="171"/>
    </location>
</feature>
<accession>A0A4V2J7S2</accession>
<dbReference type="GO" id="GO:0009289">
    <property type="term" value="C:pilus"/>
    <property type="evidence" value="ECO:0007669"/>
    <property type="project" value="InterPro"/>
</dbReference>
<dbReference type="EMBL" id="SITD01000044">
    <property type="protein sequence ID" value="TBM28793.1"/>
    <property type="molecule type" value="Genomic_DNA"/>
</dbReference>
<dbReference type="PANTHER" id="PTHR33420:SF27">
    <property type="entry name" value="PROTEIN FIMG"/>
    <property type="match status" value="1"/>
</dbReference>
<dbReference type="SUPFAM" id="SSF49401">
    <property type="entry name" value="Bacterial adhesins"/>
    <property type="match status" value="1"/>
</dbReference>
<feature type="domain" description="Fimbrial-type adhesion" evidence="2">
    <location>
        <begin position="34"/>
        <end position="168"/>
    </location>
</feature>
<comment type="caution">
    <text evidence="3">The sequence shown here is derived from an EMBL/GenBank/DDBJ whole genome shotgun (WGS) entry which is preliminary data.</text>
</comment>
<dbReference type="Proteomes" id="UP000293380">
    <property type="component" value="Unassembled WGS sequence"/>
</dbReference>
<keyword evidence="1" id="KW-0732">Signal</keyword>
<evidence type="ECO:0000259" key="2">
    <source>
        <dbReference type="Pfam" id="PF00419"/>
    </source>
</evidence>
<reference evidence="3 4" key="1">
    <citation type="submission" date="2019-02" db="EMBL/GenBank/DDBJ databases">
        <title>Comparative genomic analysis of the Hafnia genus genomes.</title>
        <authorList>
            <person name="Zhiqiu Y."/>
            <person name="Chao Y."/>
            <person name="Yuhui D."/>
            <person name="Di H."/>
            <person name="Bin L."/>
        </authorList>
    </citation>
    <scope>NUCLEOTIDE SEQUENCE [LARGE SCALE GENOMIC DNA]</scope>
    <source>
        <strain evidence="3 4">PCM_1194</strain>
    </source>
</reference>
<feature type="signal peptide" evidence="1">
    <location>
        <begin position="1"/>
        <end position="22"/>
    </location>
</feature>
<proteinExistence type="predicted"/>
<dbReference type="Pfam" id="PF00419">
    <property type="entry name" value="Fimbrial"/>
    <property type="match status" value="1"/>
</dbReference>
<dbReference type="Gene3D" id="2.60.40.1090">
    <property type="entry name" value="Fimbrial-type adhesion domain"/>
    <property type="match status" value="1"/>
</dbReference>
<evidence type="ECO:0000256" key="1">
    <source>
        <dbReference type="SAM" id="SignalP"/>
    </source>
</evidence>
<dbReference type="PANTHER" id="PTHR33420">
    <property type="entry name" value="FIMBRIAL SUBUNIT ELFA-RELATED"/>
    <property type="match status" value="1"/>
</dbReference>
<sequence>MKKILACLLFSNFIFYSAMVAAEDYPQDTLHLEYTGSVVIPPCVTSRSKLDVIFTDDLNASDLATQDSASKWIEFELAATCDEDTELTATFTGDPDSTATQYFASTGTAKHVAIELQVDEKTVKPNEAVVREAKSKVQEDIKARVRIHNTDGQAPTPGTVIGLITIVYTVK</sequence>
<dbReference type="RefSeq" id="WP_130959315.1">
    <property type="nucleotide sequence ID" value="NZ_SITD01000044.1"/>
</dbReference>
<dbReference type="InterPro" id="IPR008966">
    <property type="entry name" value="Adhesion_dom_sf"/>
</dbReference>
<dbReference type="InterPro" id="IPR036937">
    <property type="entry name" value="Adhesion_dom_fimbrial_sf"/>
</dbReference>
<evidence type="ECO:0000313" key="3">
    <source>
        <dbReference type="EMBL" id="TBM28793.1"/>
    </source>
</evidence>
<dbReference type="AlphaFoldDB" id="A0A4V2J7S2"/>
<dbReference type="InterPro" id="IPR000259">
    <property type="entry name" value="Adhesion_dom_fimbrial"/>
</dbReference>
<name>A0A4V2J7S2_9GAMM</name>
<protein>
    <submittedName>
        <fullName evidence="3">Type 1 fimbrial protein</fullName>
    </submittedName>
</protein>
<organism evidence="3 4">
    <name type="scientific">Hafnia paralvei</name>
    <dbReference type="NCBI Taxonomy" id="546367"/>
    <lineage>
        <taxon>Bacteria</taxon>
        <taxon>Pseudomonadati</taxon>
        <taxon>Pseudomonadota</taxon>
        <taxon>Gammaproteobacteria</taxon>
        <taxon>Enterobacterales</taxon>
        <taxon>Hafniaceae</taxon>
        <taxon>Hafnia</taxon>
    </lineage>
</organism>
<evidence type="ECO:0000313" key="4">
    <source>
        <dbReference type="Proteomes" id="UP000293380"/>
    </source>
</evidence>
<dbReference type="InterPro" id="IPR050263">
    <property type="entry name" value="Bact_Fimbrial_Adh_Pro"/>
</dbReference>